<dbReference type="Proteomes" id="UP000015001">
    <property type="component" value="Unassembled WGS sequence"/>
</dbReference>
<feature type="transmembrane region" description="Helical" evidence="7">
    <location>
        <begin position="163"/>
        <end position="184"/>
    </location>
</feature>
<accession>S4MJ33</accession>
<keyword evidence="5 7" id="KW-0472">Membrane</keyword>
<dbReference type="Pfam" id="PF17203">
    <property type="entry name" value="sCache_3_2"/>
    <property type="match status" value="1"/>
</dbReference>
<feature type="region of interest" description="Disordered" evidence="6">
    <location>
        <begin position="240"/>
        <end position="298"/>
    </location>
</feature>
<keyword evidence="9" id="KW-0418">Kinase</keyword>
<dbReference type="GO" id="GO:0005886">
    <property type="term" value="C:plasma membrane"/>
    <property type="evidence" value="ECO:0007669"/>
    <property type="project" value="UniProtKB-SubCell"/>
</dbReference>
<feature type="compositionally biased region" description="Low complexity" evidence="6">
    <location>
        <begin position="244"/>
        <end position="255"/>
    </location>
</feature>
<evidence type="ECO:0000256" key="2">
    <source>
        <dbReference type="ARBA" id="ARBA00022475"/>
    </source>
</evidence>
<evidence type="ECO:0000256" key="3">
    <source>
        <dbReference type="ARBA" id="ARBA00022692"/>
    </source>
</evidence>
<dbReference type="GO" id="GO:0016301">
    <property type="term" value="F:kinase activity"/>
    <property type="evidence" value="ECO:0007669"/>
    <property type="project" value="UniProtKB-KW"/>
</dbReference>
<dbReference type="InterPro" id="IPR033463">
    <property type="entry name" value="sCache_3"/>
</dbReference>
<organism evidence="9 10">
    <name type="scientific">Streptomyces afghaniensis 772</name>
    <dbReference type="NCBI Taxonomy" id="1283301"/>
    <lineage>
        <taxon>Bacteria</taxon>
        <taxon>Bacillati</taxon>
        <taxon>Actinomycetota</taxon>
        <taxon>Actinomycetes</taxon>
        <taxon>Kitasatosporales</taxon>
        <taxon>Streptomycetaceae</taxon>
        <taxon>Streptomyces</taxon>
    </lineage>
</organism>
<dbReference type="PATRIC" id="fig|1283301.3.peg.6297"/>
<reference evidence="9 10" key="1">
    <citation type="submission" date="2013-02" db="EMBL/GenBank/DDBJ databases">
        <title>Draft Genome Sequence of Streptomyces afghaniensis, Which Produces Compounds of the Julimycin B-Complex.</title>
        <authorList>
            <person name="Gruening B.A."/>
            <person name="Praeg A."/>
            <person name="Erxleben A."/>
            <person name="Guenther S."/>
            <person name="Fiedler H.-P."/>
            <person name="Goodfellow M."/>
            <person name="Mueller M."/>
        </authorList>
    </citation>
    <scope>NUCLEOTIDE SEQUENCE [LARGE SCALE GENOMIC DNA]</scope>
    <source>
        <strain evidence="9 10">772</strain>
    </source>
</reference>
<keyword evidence="4 7" id="KW-1133">Transmembrane helix</keyword>
<evidence type="ECO:0000313" key="9">
    <source>
        <dbReference type="EMBL" id="EPJ36591.1"/>
    </source>
</evidence>
<keyword evidence="2" id="KW-1003">Cell membrane</keyword>
<comment type="subcellular location">
    <subcellularLocation>
        <location evidence="1">Cell membrane</location>
        <topology evidence="1">Multi-pass membrane protein</topology>
    </subcellularLocation>
</comment>
<dbReference type="SUPFAM" id="SSF103190">
    <property type="entry name" value="Sensory domain-like"/>
    <property type="match status" value="1"/>
</dbReference>
<feature type="domain" description="Single cache" evidence="8">
    <location>
        <begin position="28"/>
        <end position="163"/>
    </location>
</feature>
<evidence type="ECO:0000259" key="8">
    <source>
        <dbReference type="Pfam" id="PF17203"/>
    </source>
</evidence>
<keyword evidence="9" id="KW-0808">Transferase</keyword>
<keyword evidence="3 7" id="KW-0812">Transmembrane</keyword>
<evidence type="ECO:0000256" key="1">
    <source>
        <dbReference type="ARBA" id="ARBA00004651"/>
    </source>
</evidence>
<evidence type="ECO:0000256" key="4">
    <source>
        <dbReference type="ARBA" id="ARBA00022989"/>
    </source>
</evidence>
<evidence type="ECO:0000256" key="6">
    <source>
        <dbReference type="SAM" id="MobiDB-lite"/>
    </source>
</evidence>
<comment type="caution">
    <text evidence="9">The sequence shown here is derived from an EMBL/GenBank/DDBJ whole genome shotgun (WGS) entry which is preliminary data.</text>
</comment>
<gene>
    <name evidence="9" type="ORF">STAFG_6343</name>
</gene>
<name>S4MJ33_9ACTN</name>
<evidence type="ECO:0000256" key="7">
    <source>
        <dbReference type="SAM" id="Phobius"/>
    </source>
</evidence>
<evidence type="ECO:0000313" key="10">
    <source>
        <dbReference type="Proteomes" id="UP000015001"/>
    </source>
</evidence>
<sequence>MAGQVLVFQVALVVLLVTCGVFALILQSERDSSAEARRRSTAVAQTYAHSPGVLAALQTPDPSKILQPLTEAARRAAGVDFIVVMDTEGIRYTHPLPDRIGKRFVGEIGQPLAGKVYVESVDGPLGREVQATVPIENADSQVVALVSAGMKVENVESQLHRQLPIILGAGAAALALSTGVTALVGKRLRRQTHSLAPDEMTLMYEHHDTVLHSVREGVLIVAADGQLMLANDEARRLLELPPTSRGSSSRSCRASIPRRRRCSSPGARPPTRCTSRASGCSRSTNGPRTSGQAPRARW</sequence>
<protein>
    <submittedName>
        <fullName evidence="9">Putative Sensor histidine kinase MalK</fullName>
    </submittedName>
</protein>
<proteinExistence type="predicted"/>
<dbReference type="HOGENOM" id="CLU_933549_0_0_11"/>
<dbReference type="AlphaFoldDB" id="S4MJ33"/>
<feature type="compositionally biased region" description="Polar residues" evidence="6">
    <location>
        <begin position="272"/>
        <end position="292"/>
    </location>
</feature>
<dbReference type="Gene3D" id="3.30.450.20">
    <property type="entry name" value="PAS domain"/>
    <property type="match status" value="2"/>
</dbReference>
<dbReference type="EMBL" id="AOPY01001554">
    <property type="protein sequence ID" value="EPJ36591.1"/>
    <property type="molecule type" value="Genomic_DNA"/>
</dbReference>
<keyword evidence="10" id="KW-1185">Reference proteome</keyword>
<evidence type="ECO:0000256" key="5">
    <source>
        <dbReference type="ARBA" id="ARBA00023136"/>
    </source>
</evidence>
<dbReference type="InterPro" id="IPR029151">
    <property type="entry name" value="Sensor-like_sf"/>
</dbReference>